<dbReference type="RefSeq" id="WP_100789068.1">
    <property type="nucleotide sequence ID" value="NZ_NPDQ01000001.1"/>
</dbReference>
<sequence>MKLSSFLIPVFILFFFSCQSKHESLVSEIEDLITKEKYEKALALLQDRLSANRPTSEVLSKNKPNQPRLFALSEDRTKIVWTENKTLYFKDLVNDSRNSIELKLRPDSIQISANGNFVAVQYPLKQYGGCALFGYSTVDSSLEHESIVHIPCKTGMAITNSGDLLLYFFENQLFVEKTGKSSKPEKYIAGELFPTPYPKLKTHYHITSIGNEFLIWSGIGGSYNLFFLNLESKRVTLLSKDIVLPRFYYNNGISGYVVGGKIGDLYLKEVVYHQGKNPSINRGIPIVTREAFSWRMTGKDEFIATNQNDPNQPMKWKVSGKKEHFPFFMERLWGVAGDRIVYESKRGELVLDDLNFSAEDWMIYDYFKKVRKLNDG</sequence>
<evidence type="ECO:0000313" key="2">
    <source>
        <dbReference type="Proteomes" id="UP000297891"/>
    </source>
</evidence>
<name>A0A2M9Y673_9LEPT</name>
<dbReference type="Proteomes" id="UP000297891">
    <property type="component" value="Unassembled WGS sequence"/>
</dbReference>
<evidence type="ECO:0000313" key="1">
    <source>
        <dbReference type="EMBL" id="TGK95977.1"/>
    </source>
</evidence>
<keyword evidence="2" id="KW-1185">Reference proteome</keyword>
<gene>
    <name evidence="1" type="ORF">EHQ30_04945</name>
</gene>
<dbReference type="EMBL" id="RQFP01000001">
    <property type="protein sequence ID" value="TGK95977.1"/>
    <property type="molecule type" value="Genomic_DNA"/>
</dbReference>
<dbReference type="AlphaFoldDB" id="A0A2M9Y673"/>
<reference evidence="1" key="1">
    <citation type="journal article" date="2019" name="PLoS Negl. Trop. Dis.">
        <title>Revisiting the worldwide diversity of Leptospira species in the environment.</title>
        <authorList>
            <person name="Vincent A.T."/>
            <person name="Schiettekatte O."/>
            <person name="Bourhy P."/>
            <person name="Veyrier F.J."/>
            <person name="Picardeau M."/>
        </authorList>
    </citation>
    <scope>NUCLEOTIDE SEQUENCE [LARGE SCALE GENOMIC DNA]</scope>
    <source>
        <strain evidence="1">201800277</strain>
    </source>
</reference>
<protein>
    <recommendedName>
        <fullName evidence="3">Lipoprotein</fullName>
    </recommendedName>
</protein>
<dbReference type="PROSITE" id="PS51257">
    <property type="entry name" value="PROKAR_LIPOPROTEIN"/>
    <property type="match status" value="1"/>
</dbReference>
<dbReference type="OrthoDB" id="341267at2"/>
<organism evidence="1 2">
    <name type="scientific">Leptospira brenneri</name>
    <dbReference type="NCBI Taxonomy" id="2023182"/>
    <lineage>
        <taxon>Bacteria</taxon>
        <taxon>Pseudomonadati</taxon>
        <taxon>Spirochaetota</taxon>
        <taxon>Spirochaetia</taxon>
        <taxon>Leptospirales</taxon>
        <taxon>Leptospiraceae</taxon>
        <taxon>Leptospira</taxon>
    </lineage>
</organism>
<evidence type="ECO:0008006" key="3">
    <source>
        <dbReference type="Google" id="ProtNLM"/>
    </source>
</evidence>
<accession>A0A2M9Y673</accession>
<proteinExistence type="predicted"/>
<dbReference type="SUPFAM" id="SSF69304">
    <property type="entry name" value="Tricorn protease N-terminal domain"/>
    <property type="match status" value="1"/>
</dbReference>
<comment type="caution">
    <text evidence="1">The sequence shown here is derived from an EMBL/GenBank/DDBJ whole genome shotgun (WGS) entry which is preliminary data.</text>
</comment>